<gene>
    <name evidence="1" type="ORF">F8D52_09400</name>
</gene>
<protein>
    <submittedName>
        <fullName evidence="1">SMI1/KNR4 family protein</fullName>
    </submittedName>
</protein>
<dbReference type="SUPFAM" id="SSF160631">
    <property type="entry name" value="SMI1/KNR4-like"/>
    <property type="match status" value="1"/>
</dbReference>
<dbReference type="Proteomes" id="UP000326384">
    <property type="component" value="Unassembled WGS sequence"/>
</dbReference>
<evidence type="ECO:0000313" key="1">
    <source>
        <dbReference type="EMBL" id="KAB1231271.1"/>
    </source>
</evidence>
<reference evidence="1 2" key="1">
    <citation type="journal article" date="2019" name="Stand. Genomic Sci.">
        <title>Draft Whole-Genome Sequence of a Novel Chryseobacterium viscerum Strain Isolated from Fresh Water at Dripping Springs, New Mexico.</title>
        <authorList>
            <person name="Kyndt J.A."/>
            <person name="Moore T.C."/>
        </authorList>
    </citation>
    <scope>NUCLEOTIDE SEQUENCE [LARGE SCALE GENOMIC DNA]</scope>
    <source>
        <strain evidence="1 2">DPS</strain>
    </source>
</reference>
<dbReference type="Gene3D" id="3.40.1580.10">
    <property type="entry name" value="SMI1/KNR4-like"/>
    <property type="match status" value="1"/>
</dbReference>
<comment type="caution">
    <text evidence="1">The sequence shown here is derived from an EMBL/GenBank/DDBJ whole genome shotgun (WGS) entry which is preliminary data.</text>
</comment>
<accession>A0A5N4BS72</accession>
<name>A0A5N4BS72_9FLAO</name>
<dbReference type="RefSeq" id="WP_152289749.1">
    <property type="nucleotide sequence ID" value="NZ_VTPV01000004.1"/>
</dbReference>
<sequence>MILKNLEQKYDFHYPEVYRRLSESGMLDWGESSADWYQTVFPKLKDNPPLLLFGYDIEIWNDEQSISASIHEMSEEDDYRNIHAGYRFVPFAKSGAGDLYAFQFDLENEGDVPITFIPHDDEEAEILAKNFQDFIFRQLLEAVVEIDEDSMFYEENEADLKQNLLNQLKTHKSYLAPKHIDILNEIYQRGIFEYTYKVPAGNTFEAEGLITFDEMEEIMKREIAFDRLNAKFNYTKEIK</sequence>
<dbReference type="EMBL" id="VTPV01000004">
    <property type="protein sequence ID" value="KAB1231271.1"/>
    <property type="molecule type" value="Genomic_DNA"/>
</dbReference>
<dbReference type="InterPro" id="IPR037883">
    <property type="entry name" value="Knr4/Smi1-like_sf"/>
</dbReference>
<evidence type="ECO:0000313" key="2">
    <source>
        <dbReference type="Proteomes" id="UP000326384"/>
    </source>
</evidence>
<proteinExistence type="predicted"/>
<organism evidence="1 2">
    <name type="scientific">Chryseobacterium viscerum</name>
    <dbReference type="NCBI Taxonomy" id="1037377"/>
    <lineage>
        <taxon>Bacteria</taxon>
        <taxon>Pseudomonadati</taxon>
        <taxon>Bacteroidota</taxon>
        <taxon>Flavobacteriia</taxon>
        <taxon>Flavobacteriales</taxon>
        <taxon>Weeksellaceae</taxon>
        <taxon>Chryseobacterium group</taxon>
        <taxon>Chryseobacterium</taxon>
    </lineage>
</organism>
<dbReference type="Pfam" id="PF14568">
    <property type="entry name" value="SUKH_6"/>
    <property type="match status" value="1"/>
</dbReference>
<keyword evidence="2" id="KW-1185">Reference proteome</keyword>